<proteinExistence type="inferred from homology"/>
<accession>A0ABV9G0U4</accession>
<dbReference type="RefSeq" id="WP_381191370.1">
    <property type="nucleotide sequence ID" value="NZ_JBHSFE010000004.1"/>
</dbReference>
<evidence type="ECO:0000313" key="4">
    <source>
        <dbReference type="EMBL" id="MFC4606829.1"/>
    </source>
</evidence>
<evidence type="ECO:0000256" key="2">
    <source>
        <dbReference type="ARBA" id="ARBA00035108"/>
    </source>
</evidence>
<comment type="subcellular location">
    <subcellularLocation>
        <location evidence="2">Gas vesicle</location>
    </subcellularLocation>
</comment>
<organism evidence="4 5">
    <name type="scientific">Streptomyces maoxianensis</name>
    <dbReference type="NCBI Taxonomy" id="1459942"/>
    <lineage>
        <taxon>Bacteria</taxon>
        <taxon>Bacillati</taxon>
        <taxon>Actinomycetota</taxon>
        <taxon>Actinomycetes</taxon>
        <taxon>Kitasatosporales</taxon>
        <taxon>Streptomycetaceae</taxon>
        <taxon>Streptomyces</taxon>
    </lineage>
</organism>
<dbReference type="PANTHER" id="PTHR36852:SF1">
    <property type="entry name" value="PROTEIN GVPL 2"/>
    <property type="match status" value="1"/>
</dbReference>
<evidence type="ECO:0000313" key="5">
    <source>
        <dbReference type="Proteomes" id="UP001595993"/>
    </source>
</evidence>
<comment type="caution">
    <text evidence="4">The sequence shown here is derived from an EMBL/GenBank/DDBJ whole genome shotgun (WGS) entry which is preliminary data.</text>
</comment>
<name>A0ABV9G0U4_9ACTN</name>
<protein>
    <submittedName>
        <fullName evidence="4">GvpL/GvpF family gas vesicle protein</fullName>
    </submittedName>
</protein>
<sequence>MTASTSQTPGAESGWYVYGVVRESGATTEVEALPTVASADAQVTYVRHRGIAAVVSEVSDDRPLGTPDDLRAHAQVLDSLAAGSEPVLPFRFGTVLRDAQAVTDELLVGGYDDFMTALDRLEGSAQFTLRARYVQDEVLREVLDEQPQAQQLREELKHMSEDAGYYRRIELGQILAEAIADKRDMDAVEIDRCLAPLAVAVAPEEPGAADAVADVSFLVDGKRRAAFEEAAEDLARRWHGRIRLRLFGPVAPYDFVTEAMAGLGERR</sequence>
<dbReference type="PANTHER" id="PTHR36852">
    <property type="entry name" value="PROTEIN GVPL 2"/>
    <property type="match status" value="1"/>
</dbReference>
<dbReference type="Proteomes" id="UP001595993">
    <property type="component" value="Unassembled WGS sequence"/>
</dbReference>
<evidence type="ECO:0000256" key="3">
    <source>
        <dbReference type="ARBA" id="ARBA00035643"/>
    </source>
</evidence>
<keyword evidence="5" id="KW-1185">Reference proteome</keyword>
<gene>
    <name evidence="4" type="ORF">ACFO9E_03155</name>
</gene>
<keyword evidence="1" id="KW-0304">Gas vesicle</keyword>
<comment type="similarity">
    <text evidence="3">Belongs to the gas vesicle GvpF/GvpL family.</text>
</comment>
<dbReference type="InterPro" id="IPR009430">
    <property type="entry name" value="GvpL/GvpF"/>
</dbReference>
<dbReference type="Pfam" id="PF06386">
    <property type="entry name" value="GvpL_GvpF"/>
    <property type="match status" value="1"/>
</dbReference>
<evidence type="ECO:0000256" key="1">
    <source>
        <dbReference type="ARBA" id="ARBA00022987"/>
    </source>
</evidence>
<reference evidence="5" key="1">
    <citation type="journal article" date="2019" name="Int. J. Syst. Evol. Microbiol.">
        <title>The Global Catalogue of Microorganisms (GCM) 10K type strain sequencing project: providing services to taxonomists for standard genome sequencing and annotation.</title>
        <authorList>
            <consortium name="The Broad Institute Genomics Platform"/>
            <consortium name="The Broad Institute Genome Sequencing Center for Infectious Disease"/>
            <person name="Wu L."/>
            <person name="Ma J."/>
        </authorList>
    </citation>
    <scope>NUCLEOTIDE SEQUENCE [LARGE SCALE GENOMIC DNA]</scope>
    <source>
        <strain evidence="5">CGMCC 4.7139</strain>
    </source>
</reference>
<dbReference type="EMBL" id="JBHSFE010000004">
    <property type="protein sequence ID" value="MFC4606829.1"/>
    <property type="molecule type" value="Genomic_DNA"/>
</dbReference>